<reference evidence="1" key="1">
    <citation type="submission" date="2022-03" db="EMBL/GenBank/DDBJ databases">
        <authorList>
            <person name="Sayadi A."/>
        </authorList>
    </citation>
    <scope>NUCLEOTIDE SEQUENCE</scope>
</reference>
<organism evidence="1 2">
    <name type="scientific">Acanthoscelides obtectus</name>
    <name type="common">Bean weevil</name>
    <name type="synonym">Bruchus obtectus</name>
    <dbReference type="NCBI Taxonomy" id="200917"/>
    <lineage>
        <taxon>Eukaryota</taxon>
        <taxon>Metazoa</taxon>
        <taxon>Ecdysozoa</taxon>
        <taxon>Arthropoda</taxon>
        <taxon>Hexapoda</taxon>
        <taxon>Insecta</taxon>
        <taxon>Pterygota</taxon>
        <taxon>Neoptera</taxon>
        <taxon>Endopterygota</taxon>
        <taxon>Coleoptera</taxon>
        <taxon>Polyphaga</taxon>
        <taxon>Cucujiformia</taxon>
        <taxon>Chrysomeloidea</taxon>
        <taxon>Chrysomelidae</taxon>
        <taxon>Bruchinae</taxon>
        <taxon>Bruchini</taxon>
        <taxon>Acanthoscelides</taxon>
    </lineage>
</organism>
<evidence type="ECO:0000313" key="2">
    <source>
        <dbReference type="Proteomes" id="UP001152888"/>
    </source>
</evidence>
<proteinExistence type="predicted"/>
<comment type="caution">
    <text evidence="1">The sequence shown here is derived from an EMBL/GenBank/DDBJ whole genome shotgun (WGS) entry which is preliminary data.</text>
</comment>
<dbReference type="AlphaFoldDB" id="A0A9P0L582"/>
<keyword evidence="2" id="KW-1185">Reference proteome</keyword>
<gene>
    <name evidence="1" type="ORF">ACAOBT_LOCUS18082</name>
</gene>
<sequence length="36" mass="4213">MCFEEPRGEGARPTLKRWNMDQWCSLDGRLGESVEQ</sequence>
<dbReference type="Proteomes" id="UP001152888">
    <property type="component" value="Unassembled WGS sequence"/>
</dbReference>
<protein>
    <submittedName>
        <fullName evidence="1">Uncharacterized protein</fullName>
    </submittedName>
</protein>
<evidence type="ECO:0000313" key="1">
    <source>
        <dbReference type="EMBL" id="CAH1987817.1"/>
    </source>
</evidence>
<name>A0A9P0L582_ACAOB</name>
<dbReference type="EMBL" id="CAKOFQ010007028">
    <property type="protein sequence ID" value="CAH1987817.1"/>
    <property type="molecule type" value="Genomic_DNA"/>
</dbReference>
<accession>A0A9P0L582</accession>